<protein>
    <submittedName>
        <fullName evidence="1">Uncharacterized protein</fullName>
    </submittedName>
</protein>
<gene>
    <name evidence="1" type="ORF">MSG28_003552</name>
</gene>
<name>A0ACC0KG55_CHOFU</name>
<comment type="caution">
    <text evidence="1">The sequence shown here is derived from an EMBL/GenBank/DDBJ whole genome shotgun (WGS) entry which is preliminary data.</text>
</comment>
<evidence type="ECO:0000313" key="2">
    <source>
        <dbReference type="Proteomes" id="UP001064048"/>
    </source>
</evidence>
<accession>A0ACC0KG55</accession>
<reference evidence="1 2" key="1">
    <citation type="journal article" date="2022" name="Genome Biol. Evol.">
        <title>The Spruce Budworm Genome: Reconstructing the Evolutionary History of Antifreeze Proteins.</title>
        <authorList>
            <person name="Beliveau C."/>
            <person name="Gagne P."/>
            <person name="Picq S."/>
            <person name="Vernygora O."/>
            <person name="Keeling C.I."/>
            <person name="Pinkney K."/>
            <person name="Doucet D."/>
            <person name="Wen F."/>
            <person name="Johnston J.S."/>
            <person name="Maaroufi H."/>
            <person name="Boyle B."/>
            <person name="Laroche J."/>
            <person name="Dewar K."/>
            <person name="Juretic N."/>
            <person name="Blackburn G."/>
            <person name="Nisole A."/>
            <person name="Brunet B."/>
            <person name="Brandao M."/>
            <person name="Lumley L."/>
            <person name="Duan J."/>
            <person name="Quan G."/>
            <person name="Lucarotti C.J."/>
            <person name="Roe A.D."/>
            <person name="Sperling F.A.H."/>
            <person name="Levesque R.C."/>
            <person name="Cusson M."/>
        </authorList>
    </citation>
    <scope>NUCLEOTIDE SEQUENCE [LARGE SCALE GENOMIC DNA]</scope>
    <source>
        <strain evidence="1">Glfc:IPQL:Cfum</strain>
    </source>
</reference>
<organism evidence="1 2">
    <name type="scientific">Choristoneura fumiferana</name>
    <name type="common">Spruce budworm moth</name>
    <name type="synonym">Archips fumiferana</name>
    <dbReference type="NCBI Taxonomy" id="7141"/>
    <lineage>
        <taxon>Eukaryota</taxon>
        <taxon>Metazoa</taxon>
        <taxon>Ecdysozoa</taxon>
        <taxon>Arthropoda</taxon>
        <taxon>Hexapoda</taxon>
        <taxon>Insecta</taxon>
        <taxon>Pterygota</taxon>
        <taxon>Neoptera</taxon>
        <taxon>Endopterygota</taxon>
        <taxon>Lepidoptera</taxon>
        <taxon>Glossata</taxon>
        <taxon>Ditrysia</taxon>
        <taxon>Tortricoidea</taxon>
        <taxon>Tortricidae</taxon>
        <taxon>Tortricinae</taxon>
        <taxon>Choristoneura</taxon>
    </lineage>
</organism>
<sequence>MAPSHLYRTLIRAAAAAEMAETAKAGKYSGIGAEYDFVPFGVETLGPWGPCALSLFKDLSKRLRIPQETEELAVSSLNASVLRSSGKILPASLLFEREHDDDDDDDDHKETKVLKVENVLRDSDSYEVLHYCGKGFRLDVLECMEIIRYNSKGSIINEQHGRMGKCRPSPRDLHLRPSLRKLLISTARCRRHGAGGAPRCLPPAGDQSAAPLRSERTRHQHRREAGGGSGGASSPDTVAQSAAGRRVASTIDFLHATLRERILSYPDRVQICPNTVNFDGRRFVFKISIPDVILAFAGDFVRVELGYVELWGRRDCWGGVVRIRWTVDRKGIDALIKVI</sequence>
<keyword evidence="2" id="KW-1185">Reference proteome</keyword>
<dbReference type="EMBL" id="CM046105">
    <property type="protein sequence ID" value="KAI8435195.1"/>
    <property type="molecule type" value="Genomic_DNA"/>
</dbReference>
<evidence type="ECO:0000313" key="1">
    <source>
        <dbReference type="EMBL" id="KAI8435195.1"/>
    </source>
</evidence>
<dbReference type="Proteomes" id="UP001064048">
    <property type="component" value="Chromosome 5"/>
</dbReference>
<proteinExistence type="predicted"/>